<accession>A0A5B8LXA8</accession>
<dbReference type="GO" id="GO:0016787">
    <property type="term" value="F:hydrolase activity"/>
    <property type="evidence" value="ECO:0007669"/>
    <property type="project" value="UniProtKB-KW"/>
</dbReference>
<keyword evidence="2" id="KW-0732">Signal</keyword>
<proteinExistence type="inferred from homology"/>
<dbReference type="EMBL" id="CP042304">
    <property type="protein sequence ID" value="QDZ12112.1"/>
    <property type="molecule type" value="Genomic_DNA"/>
</dbReference>
<dbReference type="InterPro" id="IPR051478">
    <property type="entry name" value="Beta-lactamase-like_AB/R"/>
</dbReference>
<feature type="chain" id="PRO_5023056213" evidence="2">
    <location>
        <begin position="30"/>
        <end position="468"/>
    </location>
</feature>
<dbReference type="Pfam" id="PF11954">
    <property type="entry name" value="DUF3471"/>
    <property type="match status" value="1"/>
</dbReference>
<dbReference type="InterPro" id="IPR021860">
    <property type="entry name" value="Peptidase_S12_Pab87-rel_C"/>
</dbReference>
<keyword evidence="5" id="KW-0378">Hydrolase</keyword>
<evidence type="ECO:0000313" key="5">
    <source>
        <dbReference type="EMBL" id="QDZ12112.1"/>
    </source>
</evidence>
<name>A0A5B8LXA8_9HYPH</name>
<keyword evidence="6" id="KW-1185">Reference proteome</keyword>
<evidence type="ECO:0000259" key="3">
    <source>
        <dbReference type="Pfam" id="PF00144"/>
    </source>
</evidence>
<dbReference type="Pfam" id="PF00144">
    <property type="entry name" value="Beta-lactamase"/>
    <property type="match status" value="1"/>
</dbReference>
<dbReference type="Gene3D" id="3.40.710.10">
    <property type="entry name" value="DD-peptidase/beta-lactamase superfamily"/>
    <property type="match status" value="1"/>
</dbReference>
<dbReference type="PANTHER" id="PTHR22935">
    <property type="entry name" value="PENICILLIN-BINDING PROTEIN"/>
    <property type="match status" value="1"/>
</dbReference>
<feature type="domain" description="Peptidase S12 Pab87-related C-terminal" evidence="4">
    <location>
        <begin position="377"/>
        <end position="456"/>
    </location>
</feature>
<evidence type="ECO:0000259" key="4">
    <source>
        <dbReference type="Pfam" id="PF11954"/>
    </source>
</evidence>
<reference evidence="5 6" key="1">
    <citation type="submission" date="2019-07" db="EMBL/GenBank/DDBJ databases">
        <title>Full genome sequence of Devosia sp. Gsoil 520.</title>
        <authorList>
            <person name="Im W.-T."/>
        </authorList>
    </citation>
    <scope>NUCLEOTIDE SEQUENCE [LARGE SCALE GENOMIC DNA]</scope>
    <source>
        <strain evidence="5 6">Gsoil 520</strain>
    </source>
</reference>
<dbReference type="InterPro" id="IPR001466">
    <property type="entry name" value="Beta-lactam-related"/>
</dbReference>
<dbReference type="PANTHER" id="PTHR22935:SF95">
    <property type="entry name" value="BETA-LACTAMASE-LIKE 1-RELATED"/>
    <property type="match status" value="1"/>
</dbReference>
<dbReference type="OrthoDB" id="5377431at2"/>
<feature type="domain" description="Beta-lactamase-related" evidence="3">
    <location>
        <begin position="48"/>
        <end position="352"/>
    </location>
</feature>
<dbReference type="Proteomes" id="UP000315364">
    <property type="component" value="Chromosome"/>
</dbReference>
<sequence length="468" mass="49419">MHNPEAPMQRALATLAIAALIAMPLPAQAADMPSDAEIAQILADRIDRDQANVAISVAVIEGGVPRFVSHGTLSRDDPTPVDEHTVFEAGSITKLMTNLLLAQLVVDGQIDLDAPLTDYLPAGTVLPERDGKAITAFDLATHTAGFSSLPEELIARGAANPYSGYGADALMAWIAAYELPRDIGETFEYSNVGVTLLAQAIEHVSGKPYAELLQEQILDPLDMSETSLATTPGPIADMATGHDAAGEPVPNWDFDAFAPVGALVSTTADLAKFIAAASGAVESPLAPAFAIMLERTRPTGGAGEVIGLGWFNLTEGGLDIAWHNGITGGYRSFAGYDRTTGNGVVVLSSMVTEAGIEDIGLHLLDPSLPLRPQPTPREVAEIDKAILPAYAGEYLLAPGVTITVTAEGEQLFAQLTGQARFEIFPESEKRFFFRVVDAQITFADPVEGAAPSLMLHQNGQNMTAIRVP</sequence>
<protein>
    <submittedName>
        <fullName evidence="5">Serine hydrolase</fullName>
    </submittedName>
</protein>
<comment type="similarity">
    <text evidence="1">Belongs to the beta-lactamase family.</text>
</comment>
<evidence type="ECO:0000256" key="2">
    <source>
        <dbReference type="SAM" id="SignalP"/>
    </source>
</evidence>
<evidence type="ECO:0000313" key="6">
    <source>
        <dbReference type="Proteomes" id="UP000315364"/>
    </source>
</evidence>
<organism evidence="5 6">
    <name type="scientific">Devosia ginsengisoli</name>
    <dbReference type="NCBI Taxonomy" id="400770"/>
    <lineage>
        <taxon>Bacteria</taxon>
        <taxon>Pseudomonadati</taxon>
        <taxon>Pseudomonadota</taxon>
        <taxon>Alphaproteobacteria</taxon>
        <taxon>Hyphomicrobiales</taxon>
        <taxon>Devosiaceae</taxon>
        <taxon>Devosia</taxon>
    </lineage>
</organism>
<dbReference type="InterPro" id="IPR012338">
    <property type="entry name" value="Beta-lactam/transpept-like"/>
</dbReference>
<dbReference type="KEGG" id="dea:FPZ08_15990"/>
<gene>
    <name evidence="5" type="ORF">FPZ08_15990</name>
</gene>
<dbReference type="AlphaFoldDB" id="A0A5B8LXA8"/>
<dbReference type="SUPFAM" id="SSF56601">
    <property type="entry name" value="beta-lactamase/transpeptidase-like"/>
    <property type="match status" value="1"/>
</dbReference>
<feature type="signal peptide" evidence="2">
    <location>
        <begin position="1"/>
        <end position="29"/>
    </location>
</feature>
<evidence type="ECO:0000256" key="1">
    <source>
        <dbReference type="ARBA" id="ARBA00038473"/>
    </source>
</evidence>